<feature type="compositionally biased region" description="Polar residues" evidence="2">
    <location>
        <begin position="287"/>
        <end position="299"/>
    </location>
</feature>
<feature type="compositionally biased region" description="Polar residues" evidence="2">
    <location>
        <begin position="232"/>
        <end position="242"/>
    </location>
</feature>
<evidence type="ECO:0000313" key="4">
    <source>
        <dbReference type="EMBL" id="KMM71586.1"/>
    </source>
</evidence>
<feature type="compositionally biased region" description="Polar residues" evidence="2">
    <location>
        <begin position="530"/>
        <end position="542"/>
    </location>
</feature>
<dbReference type="Proteomes" id="UP000054567">
    <property type="component" value="Unassembled WGS sequence"/>
</dbReference>
<evidence type="ECO:0000256" key="1">
    <source>
        <dbReference type="SAM" id="Coils"/>
    </source>
</evidence>
<feature type="compositionally biased region" description="Polar residues" evidence="2">
    <location>
        <begin position="264"/>
        <end position="278"/>
    </location>
</feature>
<feature type="compositionally biased region" description="Low complexity" evidence="2">
    <location>
        <begin position="568"/>
        <end position="586"/>
    </location>
</feature>
<evidence type="ECO:0000313" key="5">
    <source>
        <dbReference type="Proteomes" id="UP000054567"/>
    </source>
</evidence>
<reference evidence="5" key="3">
    <citation type="journal article" date="2010" name="Genome Res.">
        <title>Population genomic sequencing of Coccidioides fungi reveals recent hybridization and transposon control.</title>
        <authorList>
            <person name="Neafsey D.E."/>
            <person name="Barker B.M."/>
            <person name="Sharpton T.J."/>
            <person name="Stajich J.E."/>
            <person name="Park D.J."/>
            <person name="Whiston E."/>
            <person name="Hung C.-Y."/>
            <person name="McMahan C."/>
            <person name="White J."/>
            <person name="Sykes S."/>
            <person name="Heiman D."/>
            <person name="Young S."/>
            <person name="Zeng Q."/>
            <person name="Abouelleil A."/>
            <person name="Aftuck L."/>
            <person name="Bessette D."/>
            <person name="Brown A."/>
            <person name="FitzGerald M."/>
            <person name="Lui A."/>
            <person name="Macdonald J.P."/>
            <person name="Priest M."/>
            <person name="Orbach M.J."/>
            <person name="Galgiani J.N."/>
            <person name="Kirkland T.N."/>
            <person name="Cole G.T."/>
            <person name="Birren B.W."/>
            <person name="Henn M.R."/>
            <person name="Taylor J.W."/>
            <person name="Rounsley S.D."/>
        </authorList>
    </citation>
    <scope>NUCLEOTIDE SEQUENCE [LARGE SCALE GENOMIC DNA]</scope>
    <source>
        <strain evidence="5">RMSCC 3488</strain>
    </source>
</reference>
<feature type="region of interest" description="Disordered" evidence="2">
    <location>
        <begin position="262"/>
        <end position="315"/>
    </location>
</feature>
<feature type="coiled-coil region" evidence="1">
    <location>
        <begin position="888"/>
        <end position="943"/>
    </location>
</feature>
<feature type="coiled-coil region" evidence="1">
    <location>
        <begin position="602"/>
        <end position="707"/>
    </location>
</feature>
<dbReference type="OrthoDB" id="288726at2759"/>
<accession>A0A0J6FEK0</accession>
<dbReference type="AlphaFoldDB" id="A0A0J6FEK0"/>
<feature type="compositionally biased region" description="Low complexity" evidence="2">
    <location>
        <begin position="106"/>
        <end position="127"/>
    </location>
</feature>
<feature type="compositionally biased region" description="Low complexity" evidence="2">
    <location>
        <begin position="66"/>
        <end position="83"/>
    </location>
</feature>
<feature type="coiled-coil region" evidence="1">
    <location>
        <begin position="791"/>
        <end position="836"/>
    </location>
</feature>
<feature type="region of interest" description="Disordered" evidence="2">
    <location>
        <begin position="1"/>
        <end position="28"/>
    </location>
</feature>
<dbReference type="InterPro" id="IPR056023">
    <property type="entry name" value="DUF7603"/>
</dbReference>
<dbReference type="VEuPathDB" id="FungiDB:CPAG_07889"/>
<feature type="region of interest" description="Disordered" evidence="2">
    <location>
        <begin position="47"/>
        <end position="127"/>
    </location>
</feature>
<sequence length="953" mass="106526">MITPNDPAFRQFTPDPVDHDLPGLTMNPSLDSPGVFTVSSVARSSTVATSIESRQSIQSLQSPKGSFAPHPHSPSSPAFLSSPIRRKPLPPNVAPLTRTAVDHRSSITSSPSAATRTTTRTTITNNTPSSACLQQEQFTLRDLDKYPHGQSPLHTPHGSITAFPTADIPKPRVANVSPFENIHTRIASQPLIPTTHRDLPPQQGKEPKRALTMALHLPSSRPPPLRIDLNSRKMSSGSSDYNKQLPKTPGSKITSFFGWKSAASPGTESNSTEISDSILSPMPSPMIASTQPSAQSSRFPSRDSFGAPSPKMLPSRAHTMPAEHAISSKVADLENELREISCELAGSIRREMDLEDLVERLQTEMSIPDGHRRGSDYFSDSGYGSVKYPLSENGMGKGEDIEKMKRSYEQERAQMKLDLSQKLQEERSRRQVAESHVHILEGQVHQLRREKVDTSNAAARAKELETALEDTRRRLTEERQLKDNFEDLLTAMRVELEQHRNERDQLQSRMQQEIEALRNENSLLSQSRKMITDTQPQQSRFNSIAEEDGEPPMRISGLSRSNSLARIPPSRSGGLSRSGSLSRPSSMIGKERDFRESLVDRVKDVEMQRDALHQTVKSLLERQNYLAKQHQKRVRVLELEIDRIKQSNSPRRPGYEREVITLREEINILRRRADDALEQKWQCEKGLAGLKMDLDRAEQETSSLRALLLEHAVNPADHGLEADDLSDFHATSKSLEDAYRQLQSNRQGRFVSADDSDLEDALVRQVLQQVAMNSALRNRLAQAIGQGEQEQKISAERINEMQAKLKLLEETLILAQQQSEDEMAKHEQEILALNESHNAQLLRAKNGVRSPALLSPLLPTSPFSGPRSPRLQVTTSGPGVALNEAVHVSSLEAKVKELEKALRDADKEMEQVVGRMNKAQIEVAELQTDRDEALRRTRKLQAQIIDQINNGDN</sequence>
<gene>
    <name evidence="4" type="ORF">CPAG_07889</name>
</gene>
<keyword evidence="1" id="KW-0175">Coiled coil</keyword>
<protein>
    <recommendedName>
        <fullName evidence="3">DUF7603 domain-containing protein</fullName>
    </recommendedName>
</protein>
<feature type="region of interest" description="Disordered" evidence="2">
    <location>
        <begin position="215"/>
        <end position="249"/>
    </location>
</feature>
<proteinExistence type="predicted"/>
<feature type="compositionally biased region" description="Polar residues" evidence="2">
    <location>
        <begin position="51"/>
        <end position="64"/>
    </location>
</feature>
<reference evidence="5" key="2">
    <citation type="journal article" date="2009" name="Genome Res.">
        <title>Comparative genomic analyses of the human fungal pathogens Coccidioides and their relatives.</title>
        <authorList>
            <person name="Sharpton T.J."/>
            <person name="Stajich J.E."/>
            <person name="Rounsley S.D."/>
            <person name="Gardner M.J."/>
            <person name="Wortman J.R."/>
            <person name="Jordar V.S."/>
            <person name="Maiti R."/>
            <person name="Kodira C.D."/>
            <person name="Neafsey D.E."/>
            <person name="Zeng Q."/>
            <person name="Hung C.-Y."/>
            <person name="McMahan C."/>
            <person name="Muszewska A."/>
            <person name="Grynberg M."/>
            <person name="Mandel M.A."/>
            <person name="Kellner E.M."/>
            <person name="Barker B.M."/>
            <person name="Galgiani J.N."/>
            <person name="Orbach M.J."/>
            <person name="Kirkland T.N."/>
            <person name="Cole G.T."/>
            <person name="Henn M.R."/>
            <person name="Birren B.W."/>
            <person name="Taylor J.W."/>
        </authorList>
    </citation>
    <scope>NUCLEOTIDE SEQUENCE [LARGE SCALE GENOMIC DNA]</scope>
    <source>
        <strain evidence="5">RMSCC 3488</strain>
    </source>
</reference>
<name>A0A0J6FEK0_COCPO</name>
<feature type="coiled-coil region" evidence="1">
    <location>
        <begin position="454"/>
        <end position="527"/>
    </location>
</feature>
<evidence type="ECO:0000256" key="2">
    <source>
        <dbReference type="SAM" id="MobiDB-lite"/>
    </source>
</evidence>
<dbReference type="EMBL" id="DS268113">
    <property type="protein sequence ID" value="KMM71586.1"/>
    <property type="molecule type" value="Genomic_DNA"/>
</dbReference>
<reference evidence="4 5" key="1">
    <citation type="submission" date="2007-06" db="EMBL/GenBank/DDBJ databases">
        <title>The Genome Sequence of Coccidioides posadasii RMSCC_3488.</title>
        <authorList>
            <consortium name="Coccidioides Genome Resources Consortium"/>
            <consortium name="The Broad Institute Genome Sequencing Platform"/>
            <person name="Henn M.R."/>
            <person name="Sykes S."/>
            <person name="Young S."/>
            <person name="Jaffe D."/>
            <person name="Berlin A."/>
            <person name="Alvarez P."/>
            <person name="Butler J."/>
            <person name="Gnerre S."/>
            <person name="Grabherr M."/>
            <person name="Mauceli E."/>
            <person name="Brockman W."/>
            <person name="Kodira C."/>
            <person name="Alvarado L."/>
            <person name="Zeng Q."/>
            <person name="Crawford M."/>
            <person name="Antoine C."/>
            <person name="Devon K."/>
            <person name="Galgiani J."/>
            <person name="Orsborn K."/>
            <person name="Lewis M.L."/>
            <person name="Nusbaum C."/>
            <person name="Galagan J."/>
            <person name="Birren B."/>
        </authorList>
    </citation>
    <scope>NUCLEOTIDE SEQUENCE [LARGE SCALE GENOMIC DNA]</scope>
    <source>
        <strain evidence="4 5">RMSCC 3488</strain>
    </source>
</reference>
<feature type="domain" description="DUF7603" evidence="3">
    <location>
        <begin position="686"/>
        <end position="810"/>
    </location>
</feature>
<evidence type="ECO:0000259" key="3">
    <source>
        <dbReference type="Pfam" id="PF24554"/>
    </source>
</evidence>
<organism evidence="4 5">
    <name type="scientific">Coccidioides posadasii RMSCC 3488</name>
    <dbReference type="NCBI Taxonomy" id="454284"/>
    <lineage>
        <taxon>Eukaryota</taxon>
        <taxon>Fungi</taxon>
        <taxon>Dikarya</taxon>
        <taxon>Ascomycota</taxon>
        <taxon>Pezizomycotina</taxon>
        <taxon>Eurotiomycetes</taxon>
        <taxon>Eurotiomycetidae</taxon>
        <taxon>Onygenales</taxon>
        <taxon>Onygenaceae</taxon>
        <taxon>Coccidioides</taxon>
    </lineage>
</organism>
<feature type="region of interest" description="Disordered" evidence="2">
    <location>
        <begin position="530"/>
        <end position="587"/>
    </location>
</feature>
<dbReference type="Pfam" id="PF24554">
    <property type="entry name" value="DUF7603"/>
    <property type="match status" value="1"/>
</dbReference>